<proteinExistence type="predicted"/>
<keyword evidence="2" id="KW-1185">Reference proteome</keyword>
<reference evidence="1" key="1">
    <citation type="submission" date="2016-08" db="EMBL/GenBank/DDBJ databases">
        <authorList>
            <person name="Ngugi D.K."/>
            <person name="Miyake S."/>
            <person name="Stingl U."/>
        </authorList>
    </citation>
    <scope>NUCLEOTIDE SEQUENCE</scope>
    <source>
        <strain evidence="1">SCG-D08WGA-EpuloA1</strain>
    </source>
</reference>
<comment type="caution">
    <text evidence="1">The sequence shown here is derived from an EMBL/GenBank/DDBJ whole genome shotgun (WGS) entry which is preliminary data.</text>
</comment>
<name>A0ACC8XHH0_9FIRM</name>
<evidence type="ECO:0000313" key="2">
    <source>
        <dbReference type="Proteomes" id="UP000188637"/>
    </source>
</evidence>
<accession>A0ACC8XHH0</accession>
<organism evidence="1 2">
    <name type="scientific">Candidatus Epulonipiscium fishelsonii</name>
    <dbReference type="NCBI Taxonomy" id="77094"/>
    <lineage>
        <taxon>Bacteria</taxon>
        <taxon>Bacillati</taxon>
        <taxon>Bacillota</taxon>
        <taxon>Clostridia</taxon>
        <taxon>Lachnospirales</taxon>
        <taxon>Lachnospiraceae</taxon>
        <taxon>Candidatus Epulonipiscium</taxon>
    </lineage>
</organism>
<dbReference type="Proteomes" id="UP000188637">
    <property type="component" value="Unassembled WGS sequence"/>
</dbReference>
<protein>
    <submittedName>
        <fullName evidence="1">Sugar ABC transporter permease</fullName>
    </submittedName>
</protein>
<gene>
    <name evidence="1" type="ORF">AN640_01195</name>
</gene>
<evidence type="ECO:0000313" key="1">
    <source>
        <dbReference type="EMBL" id="ONI43421.1"/>
    </source>
</evidence>
<sequence>MNKTKRNLLEFLAIIIMILVLCPFLLIIINAAKDSGSITRNPIGMPEDWGLIFTNLKAVINNPQFNYYNSFLSSLIITVVSLVLNMYASSMAAWILARNKTGWSNFIFMVFVAAMVIPFQVVMLPMIATFRDISDIIGIPFLNSYFGVIFAYLGFGGSMAIFIIHGFVKGIPLELEESAMIDGCTKERMFFSIIFPMLRPVRVTILILNGMWIWNDFLLPSLMLGMNGKIKTLPIAVTSFVGSYVKQWDLILSAAFLAMLPVIILFIIAQKYIISGMVDGSIK</sequence>
<dbReference type="EMBL" id="LJHD01000146">
    <property type="protein sequence ID" value="ONI43421.1"/>
    <property type="molecule type" value="Genomic_DNA"/>
</dbReference>